<feature type="compositionally biased region" description="Basic residues" evidence="11">
    <location>
        <begin position="83"/>
        <end position="96"/>
    </location>
</feature>
<evidence type="ECO:0000259" key="12">
    <source>
        <dbReference type="SMART" id="SM00382"/>
    </source>
</evidence>
<name>A0AAV5GDS8_9BASI</name>
<dbReference type="GO" id="GO:0033314">
    <property type="term" value="P:mitotic DNA replication checkpoint signaling"/>
    <property type="evidence" value="ECO:0007669"/>
    <property type="project" value="TreeGrafter"/>
</dbReference>
<feature type="compositionally biased region" description="Basic and acidic residues" evidence="11">
    <location>
        <begin position="342"/>
        <end position="372"/>
    </location>
</feature>
<organism evidence="13 14">
    <name type="scientific">Rhodotorula paludigena</name>
    <dbReference type="NCBI Taxonomy" id="86838"/>
    <lineage>
        <taxon>Eukaryota</taxon>
        <taxon>Fungi</taxon>
        <taxon>Dikarya</taxon>
        <taxon>Basidiomycota</taxon>
        <taxon>Pucciniomycotina</taxon>
        <taxon>Microbotryomycetes</taxon>
        <taxon>Sporidiobolales</taxon>
        <taxon>Sporidiobolaceae</taxon>
        <taxon>Rhodotorula</taxon>
    </lineage>
</organism>
<dbReference type="GO" id="GO:0006270">
    <property type="term" value="P:DNA replication initiation"/>
    <property type="evidence" value="ECO:0007669"/>
    <property type="project" value="TreeGrafter"/>
</dbReference>
<evidence type="ECO:0000256" key="9">
    <source>
        <dbReference type="ARBA" id="ARBA00023242"/>
    </source>
</evidence>
<feature type="region of interest" description="Disordered" evidence="11">
    <location>
        <begin position="1"/>
        <end position="48"/>
    </location>
</feature>
<feature type="compositionally biased region" description="Acidic residues" evidence="11">
    <location>
        <begin position="325"/>
        <end position="341"/>
    </location>
</feature>
<feature type="compositionally biased region" description="Low complexity" evidence="11">
    <location>
        <begin position="475"/>
        <end position="486"/>
    </location>
</feature>
<keyword evidence="9 10" id="KW-0539">Nucleus</keyword>
<keyword evidence="5 10" id="KW-0547">Nucleotide-binding</keyword>
<dbReference type="Gene3D" id="2.30.30.490">
    <property type="match status" value="1"/>
</dbReference>
<gene>
    <name evidence="13" type="ORF">Rhopal_001640-T1</name>
</gene>
<feature type="compositionally biased region" description="Acidic residues" evidence="11">
    <location>
        <begin position="406"/>
        <end position="419"/>
    </location>
</feature>
<dbReference type="SMART" id="SM00382">
    <property type="entry name" value="AAA"/>
    <property type="match status" value="1"/>
</dbReference>
<keyword evidence="4" id="KW-0479">Metal-binding</keyword>
<feature type="compositionally biased region" description="Basic residues" evidence="11">
    <location>
        <begin position="442"/>
        <end position="458"/>
    </location>
</feature>
<keyword evidence="3 10" id="KW-0235">DNA replication</keyword>
<evidence type="ECO:0000256" key="5">
    <source>
        <dbReference type="ARBA" id="ARBA00022741"/>
    </source>
</evidence>
<dbReference type="Gene3D" id="1.10.8.60">
    <property type="match status" value="1"/>
</dbReference>
<keyword evidence="7" id="KW-0460">Magnesium</keyword>
<dbReference type="InterPro" id="IPR003593">
    <property type="entry name" value="AAA+_ATPase"/>
</dbReference>
<dbReference type="SUPFAM" id="SSF52540">
    <property type="entry name" value="P-loop containing nucleoside triphosphate hydrolases"/>
    <property type="match status" value="1"/>
</dbReference>
<dbReference type="InterPro" id="IPR003959">
    <property type="entry name" value="ATPase_AAA_core"/>
</dbReference>
<feature type="compositionally biased region" description="Low complexity" evidence="11">
    <location>
        <begin position="193"/>
        <end position="220"/>
    </location>
</feature>
<keyword evidence="6 10" id="KW-0067">ATP-binding</keyword>
<dbReference type="PANTHER" id="PTHR10763">
    <property type="entry name" value="CELL DIVISION CONTROL PROTEIN 6-RELATED"/>
    <property type="match status" value="1"/>
</dbReference>
<feature type="compositionally biased region" description="Polar residues" evidence="11">
    <location>
        <begin position="7"/>
        <end position="37"/>
    </location>
</feature>
<dbReference type="PANTHER" id="PTHR10763:SF23">
    <property type="entry name" value="ORIGIN RECOGNITION COMPLEX SUBUNIT 1"/>
    <property type="match status" value="1"/>
</dbReference>
<keyword evidence="8 10" id="KW-0238">DNA-binding</keyword>
<feature type="compositionally biased region" description="Acidic residues" evidence="11">
    <location>
        <begin position="376"/>
        <end position="390"/>
    </location>
</feature>
<dbReference type="GO" id="GO:0005664">
    <property type="term" value="C:nuclear origin of replication recognition complex"/>
    <property type="evidence" value="ECO:0007669"/>
    <property type="project" value="TreeGrafter"/>
</dbReference>
<keyword evidence="14" id="KW-1185">Reference proteome</keyword>
<feature type="region of interest" description="Disordered" evidence="11">
    <location>
        <begin position="191"/>
        <end position="220"/>
    </location>
</feature>
<evidence type="ECO:0000256" key="1">
    <source>
        <dbReference type="ARBA" id="ARBA00004123"/>
    </source>
</evidence>
<dbReference type="CDD" id="cd00009">
    <property type="entry name" value="AAA"/>
    <property type="match status" value="1"/>
</dbReference>
<dbReference type="GO" id="GO:0005524">
    <property type="term" value="F:ATP binding"/>
    <property type="evidence" value="ECO:0007669"/>
    <property type="project" value="UniProtKB-KW"/>
</dbReference>
<evidence type="ECO:0000313" key="14">
    <source>
        <dbReference type="Proteomes" id="UP001342314"/>
    </source>
</evidence>
<dbReference type="Pfam" id="PF00004">
    <property type="entry name" value="AAA"/>
    <property type="match status" value="1"/>
</dbReference>
<comment type="caution">
    <text evidence="13">The sequence shown here is derived from an EMBL/GenBank/DDBJ whole genome shotgun (WGS) entry which is preliminary data.</text>
</comment>
<dbReference type="FunFam" id="3.40.50.300:FF:000199">
    <property type="entry name" value="Origin recognition complex subunit 1"/>
    <property type="match status" value="1"/>
</dbReference>
<evidence type="ECO:0000256" key="10">
    <source>
        <dbReference type="RuleBase" id="RU365058"/>
    </source>
</evidence>
<feature type="region of interest" description="Disordered" evidence="11">
    <location>
        <begin position="77"/>
        <end position="119"/>
    </location>
</feature>
<accession>A0AAV5GDS8</accession>
<evidence type="ECO:0000256" key="6">
    <source>
        <dbReference type="ARBA" id="ARBA00022840"/>
    </source>
</evidence>
<reference evidence="13 14" key="1">
    <citation type="submission" date="2021-12" db="EMBL/GenBank/DDBJ databases">
        <title>High titer production of polyol ester of fatty acids by Rhodotorula paludigena BS15 towards product separation-free biomass refinery.</title>
        <authorList>
            <person name="Mano J."/>
            <person name="Ono H."/>
            <person name="Tanaka T."/>
            <person name="Naito K."/>
            <person name="Sushida H."/>
            <person name="Ike M."/>
            <person name="Tokuyasu K."/>
            <person name="Kitaoka M."/>
        </authorList>
    </citation>
    <scope>NUCLEOTIDE SEQUENCE [LARGE SCALE GENOMIC DNA]</scope>
    <source>
        <strain evidence="13 14">BS15</strain>
    </source>
</reference>
<comment type="subunit">
    <text evidence="10">ORC is composed of six subunits.</text>
</comment>
<evidence type="ECO:0000256" key="11">
    <source>
        <dbReference type="SAM" id="MobiDB-lite"/>
    </source>
</evidence>
<sequence length="921" mass="101230">MPAPTDSWVTTAASKQQLASPATTPTKRASRSSGLNNETDHTAFARSSGEQYSVGDTVIVNEHAKLKQKFLAPPAYLASTKPVKSRSKAKGKGKGKARADEHDDDVADAPGWRHEDGLEAGDKVAVITRLFEDVRGRKMAVVRWFARPGAVWSDEGPDDEHNAEGELQPYELYFTSDSTHLQESRLLRQKVASNPFSSSPSSSPSKSRSRSSAMGSPSRSSSTYLSAAASFRTPLHSDAIPVSTITSHAQVFSPSSLPDPSDPRITAAQQYPIPTFVCTRVYDVKPVPGAAFWGQIEWDELRRDGLRSYEEHMGARERELAQDGWDVEPIMEEDEDSEVGSDEEREREEKRKVRREKANATRERKAIEREARGMLSDDESSDDSDADEEDTFAHSDASDSSTDNESATESEDEQSDDEDMPRTPTKPKAARSSRQLPTPSSSRKRARTGTATRAKRSRPSSTVETGRQAKRRRFAATAANKTATPTSLPPLLQSAHLATLSPFDRAKALLHVSATPESLPCREEQRERIRQFIGDAVLGRTGGCLYVHGVPGTGKTATVHSVVRELQNDEDMDAFTFVEINGMKISEPMAAFSHLWSALAPADQQQSRKASPKAALAALENHFANPDPARKTTVVLVDELDQMLTKRQDVLYNFFNWPHVAHSRLVVLAVANTMDLPERELSGKIRSRLGTNRIPFQPYTWTELKRILEARLALVDPSSSTVPLFDDVALQKIAKSVAGISGDARKALDVARRTLDRVALRLAKDAPAPTGKSSARGQGLDALEQGRVKCTIQDATQAYNDMTRQGPAAFVRRLSTHGKVLLLAVAQCIRRAGVPEVELDTVLTWHLDFLRQTSLCTSATASPTKAELFALVAQLHALRLVATESQRLDVFQRVRANVDEGDLFAALREDEVLKGHVPKVL</sequence>
<evidence type="ECO:0000256" key="4">
    <source>
        <dbReference type="ARBA" id="ARBA00022723"/>
    </source>
</evidence>
<comment type="function">
    <text evidence="10">Component of the origin recognition complex (ORC) that binds origins of replication. DNA-binding is ATP-dependent, however specific DNA sequences that define origins of replication have not been identified so far. ORC is required to assemble the pre-replication complex necessary to initiate DNA replication.</text>
</comment>
<dbReference type="EMBL" id="BQKY01000003">
    <property type="protein sequence ID" value="GJN88674.1"/>
    <property type="molecule type" value="Genomic_DNA"/>
</dbReference>
<dbReference type="Proteomes" id="UP001342314">
    <property type="component" value="Unassembled WGS sequence"/>
</dbReference>
<evidence type="ECO:0000256" key="3">
    <source>
        <dbReference type="ARBA" id="ARBA00022705"/>
    </source>
</evidence>
<feature type="domain" description="AAA+ ATPase" evidence="12">
    <location>
        <begin position="541"/>
        <end position="695"/>
    </location>
</feature>
<dbReference type="GO" id="GO:0016887">
    <property type="term" value="F:ATP hydrolysis activity"/>
    <property type="evidence" value="ECO:0007669"/>
    <property type="project" value="InterPro"/>
</dbReference>
<evidence type="ECO:0000313" key="13">
    <source>
        <dbReference type="EMBL" id="GJN88674.1"/>
    </source>
</evidence>
<dbReference type="AlphaFoldDB" id="A0AAV5GDS8"/>
<protein>
    <recommendedName>
        <fullName evidence="10">Origin recognition complex subunit 1</fullName>
    </recommendedName>
</protein>
<comment type="similarity">
    <text evidence="2 10">Belongs to the ORC1 family.</text>
</comment>
<feature type="region of interest" description="Disordered" evidence="11">
    <location>
        <begin position="318"/>
        <end position="487"/>
    </location>
</feature>
<dbReference type="GO" id="GO:0046872">
    <property type="term" value="F:metal ion binding"/>
    <property type="evidence" value="ECO:0007669"/>
    <property type="project" value="UniProtKB-KW"/>
</dbReference>
<dbReference type="GO" id="GO:0003688">
    <property type="term" value="F:DNA replication origin binding"/>
    <property type="evidence" value="ECO:0007669"/>
    <property type="project" value="UniProtKB-ARBA"/>
</dbReference>
<evidence type="ECO:0000256" key="8">
    <source>
        <dbReference type="ARBA" id="ARBA00023125"/>
    </source>
</evidence>
<evidence type="ECO:0000256" key="7">
    <source>
        <dbReference type="ARBA" id="ARBA00022842"/>
    </source>
</evidence>
<evidence type="ECO:0000256" key="2">
    <source>
        <dbReference type="ARBA" id="ARBA00008398"/>
    </source>
</evidence>
<proteinExistence type="inferred from homology"/>
<dbReference type="Gene3D" id="3.40.50.300">
    <property type="entry name" value="P-loop containing nucleotide triphosphate hydrolases"/>
    <property type="match status" value="1"/>
</dbReference>
<comment type="subcellular location">
    <subcellularLocation>
        <location evidence="1 10">Nucleus</location>
    </subcellularLocation>
</comment>
<dbReference type="InterPro" id="IPR050311">
    <property type="entry name" value="ORC1/CDC6"/>
</dbReference>
<dbReference type="InterPro" id="IPR027417">
    <property type="entry name" value="P-loop_NTPase"/>
</dbReference>
<dbReference type="InterPro" id="IPR043151">
    <property type="entry name" value="BAH_sf"/>
</dbReference>